<evidence type="ECO:0000313" key="2">
    <source>
        <dbReference type="Proteomes" id="UP001197093"/>
    </source>
</evidence>
<gene>
    <name evidence="1" type="ORF">NEMBOFW57_004678</name>
</gene>
<evidence type="ECO:0008006" key="3">
    <source>
        <dbReference type="Google" id="ProtNLM"/>
    </source>
</evidence>
<dbReference type="GO" id="GO:0000981">
    <property type="term" value="F:DNA-binding transcription factor activity, RNA polymerase II-specific"/>
    <property type="evidence" value="ECO:0007669"/>
    <property type="project" value="InterPro"/>
</dbReference>
<dbReference type="GO" id="GO:0008270">
    <property type="term" value="F:zinc ion binding"/>
    <property type="evidence" value="ECO:0007669"/>
    <property type="project" value="InterPro"/>
</dbReference>
<dbReference type="InterPro" id="IPR036864">
    <property type="entry name" value="Zn2-C6_fun-type_DNA-bd_sf"/>
</dbReference>
<dbReference type="EMBL" id="JAHCVI010000001">
    <property type="protein sequence ID" value="KAG7294602.1"/>
    <property type="molecule type" value="Genomic_DNA"/>
</dbReference>
<sequence>MADANQAPRPPAPGTPSTALKLACYACKRKMRPICSLCLKLNVACEYPSHPEKPGPKTGESIS</sequence>
<comment type="caution">
    <text evidence="1">The sequence shown here is derived from an EMBL/GenBank/DDBJ whole genome shotgun (WGS) entry which is preliminary data.</text>
</comment>
<protein>
    <recommendedName>
        <fullName evidence="3">Zn(2)-C6 fungal-type domain-containing protein</fullName>
    </recommendedName>
</protein>
<dbReference type="Proteomes" id="UP001197093">
    <property type="component" value="Unassembled WGS sequence"/>
</dbReference>
<accession>A0AAD4I3V8</accession>
<keyword evidence="2" id="KW-1185">Reference proteome</keyword>
<evidence type="ECO:0000313" key="1">
    <source>
        <dbReference type="EMBL" id="KAG7294602.1"/>
    </source>
</evidence>
<name>A0AAD4I3V8_9PEZI</name>
<proteinExistence type="predicted"/>
<reference evidence="1" key="1">
    <citation type="submission" date="2023-02" db="EMBL/GenBank/DDBJ databases">
        <authorList>
            <person name="Palmer J.M."/>
        </authorList>
    </citation>
    <scope>NUCLEOTIDE SEQUENCE</scope>
    <source>
        <strain evidence="1">FW57</strain>
    </source>
</reference>
<dbReference type="SUPFAM" id="SSF57701">
    <property type="entry name" value="Zn2/Cys6 DNA-binding domain"/>
    <property type="match status" value="1"/>
</dbReference>
<dbReference type="AlphaFoldDB" id="A0AAD4I3V8"/>
<organism evidence="1 2">
    <name type="scientific">Staphylotrichum longicolle</name>
    <dbReference type="NCBI Taxonomy" id="669026"/>
    <lineage>
        <taxon>Eukaryota</taxon>
        <taxon>Fungi</taxon>
        <taxon>Dikarya</taxon>
        <taxon>Ascomycota</taxon>
        <taxon>Pezizomycotina</taxon>
        <taxon>Sordariomycetes</taxon>
        <taxon>Sordariomycetidae</taxon>
        <taxon>Sordariales</taxon>
        <taxon>Chaetomiaceae</taxon>
        <taxon>Staphylotrichum</taxon>
    </lineage>
</organism>